<dbReference type="Proteomes" id="UP001064048">
    <property type="component" value="Chromosome 13"/>
</dbReference>
<proteinExistence type="predicted"/>
<gene>
    <name evidence="1" type="ORF">MSG28_008318</name>
</gene>
<protein>
    <submittedName>
        <fullName evidence="1">Uncharacterized protein</fullName>
    </submittedName>
</protein>
<comment type="caution">
    <text evidence="1">The sequence shown here is derived from an EMBL/GenBank/DDBJ whole genome shotgun (WGS) entry which is preliminary data.</text>
</comment>
<reference evidence="1 2" key="1">
    <citation type="journal article" date="2022" name="Genome Biol. Evol.">
        <title>The Spruce Budworm Genome: Reconstructing the Evolutionary History of Antifreeze Proteins.</title>
        <authorList>
            <person name="Beliveau C."/>
            <person name="Gagne P."/>
            <person name="Picq S."/>
            <person name="Vernygora O."/>
            <person name="Keeling C.I."/>
            <person name="Pinkney K."/>
            <person name="Doucet D."/>
            <person name="Wen F."/>
            <person name="Johnston J.S."/>
            <person name="Maaroufi H."/>
            <person name="Boyle B."/>
            <person name="Laroche J."/>
            <person name="Dewar K."/>
            <person name="Juretic N."/>
            <person name="Blackburn G."/>
            <person name="Nisole A."/>
            <person name="Brunet B."/>
            <person name="Brandao M."/>
            <person name="Lumley L."/>
            <person name="Duan J."/>
            <person name="Quan G."/>
            <person name="Lucarotti C.J."/>
            <person name="Roe A.D."/>
            <person name="Sperling F.A.H."/>
            <person name="Levesque R.C."/>
            <person name="Cusson M."/>
        </authorList>
    </citation>
    <scope>NUCLEOTIDE SEQUENCE [LARGE SCALE GENOMIC DNA]</scope>
    <source>
        <strain evidence="1">Glfc:IPQL:Cfum</strain>
    </source>
</reference>
<evidence type="ECO:0000313" key="1">
    <source>
        <dbReference type="EMBL" id="KAI8421280.1"/>
    </source>
</evidence>
<accession>A0ACC0JAW8</accession>
<name>A0ACC0JAW8_CHOFU</name>
<dbReference type="EMBL" id="CM046113">
    <property type="protein sequence ID" value="KAI8421280.1"/>
    <property type="molecule type" value="Genomic_DNA"/>
</dbReference>
<evidence type="ECO:0000313" key="2">
    <source>
        <dbReference type="Proteomes" id="UP001064048"/>
    </source>
</evidence>
<keyword evidence="2" id="KW-1185">Reference proteome</keyword>
<sequence>MTAHEFFWGFTDPIVTAAHNMMPGWIDFDTIGIMDRFYSEKPANVELELKDVSRRWSINSWDHSSGISEQGFTDLKTSTLCNRIKGSYEGLMISPKITKDRIIPLYRRQACRIFPLTFAKEIKSEQGFDYYRYIVAKDAFSRKSPYACNCTSNCLPEGFVDISGCFYGDRFTGPVYCIRYANLTSSRVIFNRTPIQNITSIISFNHYEILGVPVAISSKMQVNVAVRMSSGNPVTRPLKDKVLPLVWLQLYCKEAPEDVLYLLRLRFVIAPPLVITVEVLLFVIGFILGVQGAFRLIRPKYKLREIKNEAKNIIRRTSLIVNISENKCYREEDEKETVSLLSLPRELENLLTTNT</sequence>
<organism evidence="1 2">
    <name type="scientific">Choristoneura fumiferana</name>
    <name type="common">Spruce budworm moth</name>
    <name type="synonym">Archips fumiferana</name>
    <dbReference type="NCBI Taxonomy" id="7141"/>
    <lineage>
        <taxon>Eukaryota</taxon>
        <taxon>Metazoa</taxon>
        <taxon>Ecdysozoa</taxon>
        <taxon>Arthropoda</taxon>
        <taxon>Hexapoda</taxon>
        <taxon>Insecta</taxon>
        <taxon>Pterygota</taxon>
        <taxon>Neoptera</taxon>
        <taxon>Endopterygota</taxon>
        <taxon>Lepidoptera</taxon>
        <taxon>Glossata</taxon>
        <taxon>Ditrysia</taxon>
        <taxon>Tortricoidea</taxon>
        <taxon>Tortricidae</taxon>
        <taxon>Tortricinae</taxon>
        <taxon>Choristoneura</taxon>
    </lineage>
</organism>